<dbReference type="AlphaFoldDB" id="A0A5B7JG04"/>
<name>A0A5B7JG04_PORTR</name>
<comment type="caution">
    <text evidence="1">The sequence shown here is derived from an EMBL/GenBank/DDBJ whole genome shotgun (WGS) entry which is preliminary data.</text>
</comment>
<evidence type="ECO:0000313" key="1">
    <source>
        <dbReference type="EMBL" id="MPC91284.1"/>
    </source>
</evidence>
<dbReference type="EMBL" id="VSRR010087209">
    <property type="protein sequence ID" value="MPC91284.1"/>
    <property type="molecule type" value="Genomic_DNA"/>
</dbReference>
<protein>
    <submittedName>
        <fullName evidence="1">Uncharacterized protein</fullName>
    </submittedName>
</protein>
<reference evidence="1 2" key="1">
    <citation type="submission" date="2019-05" db="EMBL/GenBank/DDBJ databases">
        <title>Another draft genome of Portunus trituberculatus and its Hox gene families provides insights of decapod evolution.</title>
        <authorList>
            <person name="Jeong J.-H."/>
            <person name="Song I."/>
            <person name="Kim S."/>
            <person name="Choi T."/>
            <person name="Kim D."/>
            <person name="Ryu S."/>
            <person name="Kim W."/>
        </authorList>
    </citation>
    <scope>NUCLEOTIDE SEQUENCE [LARGE SCALE GENOMIC DNA]</scope>
    <source>
        <tissue evidence="1">Muscle</tissue>
    </source>
</reference>
<evidence type="ECO:0000313" key="2">
    <source>
        <dbReference type="Proteomes" id="UP000324222"/>
    </source>
</evidence>
<dbReference type="Proteomes" id="UP000324222">
    <property type="component" value="Unassembled WGS sequence"/>
</dbReference>
<keyword evidence="2" id="KW-1185">Reference proteome</keyword>
<gene>
    <name evidence="1" type="ORF">E2C01_086308</name>
</gene>
<proteinExistence type="predicted"/>
<accession>A0A5B7JG04</accession>
<sequence length="57" mass="6488">MRESVWKSPSCKEFESLMWKILKQAGCFGGSSDRLTLQHHITNSRNTTEPAYQVCGL</sequence>
<organism evidence="1 2">
    <name type="scientific">Portunus trituberculatus</name>
    <name type="common">Swimming crab</name>
    <name type="synonym">Neptunus trituberculatus</name>
    <dbReference type="NCBI Taxonomy" id="210409"/>
    <lineage>
        <taxon>Eukaryota</taxon>
        <taxon>Metazoa</taxon>
        <taxon>Ecdysozoa</taxon>
        <taxon>Arthropoda</taxon>
        <taxon>Crustacea</taxon>
        <taxon>Multicrustacea</taxon>
        <taxon>Malacostraca</taxon>
        <taxon>Eumalacostraca</taxon>
        <taxon>Eucarida</taxon>
        <taxon>Decapoda</taxon>
        <taxon>Pleocyemata</taxon>
        <taxon>Brachyura</taxon>
        <taxon>Eubrachyura</taxon>
        <taxon>Portunoidea</taxon>
        <taxon>Portunidae</taxon>
        <taxon>Portuninae</taxon>
        <taxon>Portunus</taxon>
    </lineage>
</organism>